<dbReference type="GO" id="GO:0006956">
    <property type="term" value="P:complement activation"/>
    <property type="evidence" value="ECO:0000318"/>
    <property type="project" value="GO_Central"/>
</dbReference>
<dbReference type="InterPro" id="IPR023415">
    <property type="entry name" value="LDLR_class-A_CS"/>
</dbReference>
<keyword evidence="18" id="KW-0179">Complement alternate pathway</keyword>
<dbReference type="GO" id="GO:0005615">
    <property type="term" value="C:extracellular space"/>
    <property type="evidence" value="ECO:0000318"/>
    <property type="project" value="GO_Central"/>
</dbReference>
<feature type="domain" description="MACPF" evidence="25">
    <location>
        <begin position="121"/>
        <end position="487"/>
    </location>
</feature>
<evidence type="ECO:0000256" key="8">
    <source>
        <dbReference type="ARBA" id="ARBA00022588"/>
    </source>
</evidence>
<dbReference type="Pfam" id="PF21195">
    <property type="entry name" value="EGF_C8A_B_C6"/>
    <property type="match status" value="1"/>
</dbReference>
<dbReference type="InterPro" id="IPR020863">
    <property type="entry name" value="MACPF_CS"/>
</dbReference>
<comment type="subcellular location">
    <subcellularLocation>
        <location evidence="2">Secreted</location>
    </subcellularLocation>
    <subcellularLocation>
        <location evidence="1">Target cell membrane</location>
        <topology evidence="1">Multi-pass membrane protein</topology>
    </subcellularLocation>
</comment>
<evidence type="ECO:0000256" key="9">
    <source>
        <dbReference type="ARBA" id="ARBA00022692"/>
    </source>
</evidence>
<dbReference type="GO" id="GO:0005579">
    <property type="term" value="C:membrane attack complex"/>
    <property type="evidence" value="ECO:0000318"/>
    <property type="project" value="GO_Central"/>
</dbReference>
<dbReference type="HOGENOM" id="CLU_032453_1_0_1"/>
<dbReference type="Proteomes" id="UP000002279">
    <property type="component" value="Chromosome 18"/>
</dbReference>
<keyword evidence="20" id="KW-1053">Target membrane</keyword>
<dbReference type="STRING" id="9258.ENSOANP00000015363"/>
<dbReference type="Gene3D" id="4.10.400.10">
    <property type="entry name" value="Low-density Lipoprotein Receptor"/>
    <property type="match status" value="1"/>
</dbReference>
<evidence type="ECO:0000256" key="24">
    <source>
        <dbReference type="SAM" id="SignalP"/>
    </source>
</evidence>
<evidence type="ECO:0000256" key="19">
    <source>
        <dbReference type="ARBA" id="ARBA00023180"/>
    </source>
</evidence>
<evidence type="ECO:0000256" key="20">
    <source>
        <dbReference type="ARBA" id="ARBA00023298"/>
    </source>
</evidence>
<sequence length="573" mass="63278">IQSGALLLIFSRTLSGTLLASVNCQLGSWSGWTDCFPCQNLKHRWRSLLQPSKLEGSPCVGSLWEEAACRTSQPCTPPTSCARDFQCKETGRCIKRHLVCNGDRDCRDGSDEEDCEEEPEVQLACGDLLPIPGAEAVTLGFNVLTQESALPVLDPTFFGGRCESVYNGQWRELRYDPACERLHYGDDDKYFRKPHNVLFYHFTAQADSGFSWETYEDVSHLISALETDKSRNLGVTVGVGLVKNPVTVEVGLGLSDGVNLLKKLAKYSEQEVEFIRVVTTVQTARFRMRRDDLVLDEDLLQALEELPDHYDSGLYSRLLHRFGTHYVTSGTVGGVFEFILVLNKDKMEKIGITRETVSSCFGGSLGLTYSNKVDLNGKLKGNLCQKDGEKSKENVLKELGVEDVISRVRGGNLGPASGLLDLQSQHLYRAWGRSLKYNPALVDFELRPLGEVVRRASLGFPEPRRRRLGRHLDRALEAFLADFNACRCGPCLNGGRPLLLGTRCACLCPAAFRGPACQEAPPSGSQTSGHWSCWAPWSPCQAGSRTRTRACDNPAPDSGRTGCLGPSRQSRPC</sequence>
<dbReference type="InterPro" id="IPR000884">
    <property type="entry name" value="TSP1_rpt"/>
</dbReference>
<keyword evidence="8" id="KW-0399">Innate immunity</keyword>
<evidence type="ECO:0000256" key="4">
    <source>
        <dbReference type="ARBA" id="ARBA00022452"/>
    </source>
</evidence>
<keyword evidence="14" id="KW-0180">Complement pathway</keyword>
<dbReference type="GeneTree" id="ENSGT00940000160126"/>
<dbReference type="GO" id="GO:0044218">
    <property type="term" value="C:other organism cell membrane"/>
    <property type="evidence" value="ECO:0007669"/>
    <property type="project" value="UniProtKB-KW"/>
</dbReference>
<dbReference type="PROSITE" id="PS50068">
    <property type="entry name" value="LDLRA_2"/>
    <property type="match status" value="1"/>
</dbReference>
<dbReference type="Gene3D" id="2.20.100.10">
    <property type="entry name" value="Thrombospondin type-1 (TSP1) repeat"/>
    <property type="match status" value="1"/>
</dbReference>
<dbReference type="InterPro" id="IPR036055">
    <property type="entry name" value="LDL_receptor-like_sf"/>
</dbReference>
<feature type="chain" id="PRO_5028378344" description="MACPF domain-containing protein" evidence="24">
    <location>
        <begin position="21"/>
        <end position="573"/>
    </location>
</feature>
<dbReference type="GO" id="GO:0031640">
    <property type="term" value="P:killing of cells of another organism"/>
    <property type="evidence" value="ECO:0007669"/>
    <property type="project" value="UniProtKB-KW"/>
</dbReference>
<evidence type="ECO:0000256" key="12">
    <source>
        <dbReference type="ARBA" id="ARBA00022852"/>
    </source>
</evidence>
<dbReference type="OMA" id="CQPGVTI"/>
<evidence type="ECO:0000256" key="23">
    <source>
        <dbReference type="SAM" id="MobiDB-lite"/>
    </source>
</evidence>
<evidence type="ECO:0000256" key="22">
    <source>
        <dbReference type="PROSITE-ProRule" id="PRU00124"/>
    </source>
</evidence>
<dbReference type="SUPFAM" id="SSF82895">
    <property type="entry name" value="TSP-1 type 1 repeat"/>
    <property type="match status" value="2"/>
</dbReference>
<dbReference type="GO" id="GO:0006957">
    <property type="term" value="P:complement activation, alternative pathway"/>
    <property type="evidence" value="ECO:0007669"/>
    <property type="project" value="UniProtKB-KW"/>
</dbReference>
<dbReference type="Pfam" id="PF00057">
    <property type="entry name" value="Ldl_recept_a"/>
    <property type="match status" value="1"/>
</dbReference>
<keyword evidence="16" id="KW-0472">Membrane</keyword>
<evidence type="ECO:0000256" key="21">
    <source>
        <dbReference type="ARBA" id="ARBA00093472"/>
    </source>
</evidence>
<dbReference type="InterPro" id="IPR048831">
    <property type="entry name" value="C8A_B_C6_EGF-like"/>
</dbReference>
<keyword evidence="5" id="KW-0964">Secreted</keyword>
<keyword evidence="19" id="KW-0325">Glycoprotein</keyword>
<evidence type="ECO:0000256" key="11">
    <source>
        <dbReference type="ARBA" id="ARBA00022737"/>
    </source>
</evidence>
<reference evidence="26 27" key="1">
    <citation type="journal article" date="2008" name="Nature">
        <title>Genome analysis of the platypus reveals unique signatures of evolution.</title>
        <authorList>
            <person name="Warren W.C."/>
            <person name="Hillier L.W."/>
            <person name="Marshall Graves J.A."/>
            <person name="Birney E."/>
            <person name="Ponting C.P."/>
            <person name="Grutzner F."/>
            <person name="Belov K."/>
            <person name="Miller W."/>
            <person name="Clarke L."/>
            <person name="Chinwalla A.T."/>
            <person name="Yang S.P."/>
            <person name="Heger A."/>
            <person name="Locke D.P."/>
            <person name="Miethke P."/>
            <person name="Waters P.D."/>
            <person name="Veyrunes F."/>
            <person name="Fulton L."/>
            <person name="Fulton B."/>
            <person name="Graves T."/>
            <person name="Wallis J."/>
            <person name="Puente X.S."/>
            <person name="Lopez-Otin C."/>
            <person name="Ordonez G.R."/>
            <person name="Eichler E.E."/>
            <person name="Chen L."/>
            <person name="Cheng Z."/>
            <person name="Deakin J.E."/>
            <person name="Alsop A."/>
            <person name="Thompson K."/>
            <person name="Kirby P."/>
            <person name="Papenfuss A.T."/>
            <person name="Wakefield M.J."/>
            <person name="Olender T."/>
            <person name="Lancet D."/>
            <person name="Huttley G.A."/>
            <person name="Smit A.F."/>
            <person name="Pask A."/>
            <person name="Temple-Smith P."/>
            <person name="Batzer M.A."/>
            <person name="Walker J.A."/>
            <person name="Konkel M.K."/>
            <person name="Harris R.S."/>
            <person name="Whittington C.M."/>
            <person name="Wong E.S."/>
            <person name="Gemmell N.J."/>
            <person name="Buschiazzo E."/>
            <person name="Vargas Jentzsch I.M."/>
            <person name="Merkel A."/>
            <person name="Schmitz J."/>
            <person name="Zemann A."/>
            <person name="Churakov G."/>
            <person name="Kriegs J.O."/>
            <person name="Brosius J."/>
            <person name="Murchison E.P."/>
            <person name="Sachidanandam R."/>
            <person name="Smith C."/>
            <person name="Hannon G.J."/>
            <person name="Tsend-Ayush E."/>
            <person name="McMillan D."/>
            <person name="Attenborough R."/>
            <person name="Rens W."/>
            <person name="Ferguson-Smith M."/>
            <person name="Lefevre C.M."/>
            <person name="Sharp J.A."/>
            <person name="Nicholas K.R."/>
            <person name="Ray D.A."/>
            <person name="Kube M."/>
            <person name="Reinhardt R."/>
            <person name="Pringle T.H."/>
            <person name="Taylor J."/>
            <person name="Jones R.C."/>
            <person name="Nixon B."/>
            <person name="Dacheux J.L."/>
            <person name="Niwa H."/>
            <person name="Sekita Y."/>
            <person name="Huang X."/>
            <person name="Stark A."/>
            <person name="Kheradpour P."/>
            <person name="Kellis M."/>
            <person name="Flicek P."/>
            <person name="Chen Y."/>
            <person name="Webber C."/>
            <person name="Hardison R."/>
            <person name="Nelson J."/>
            <person name="Hallsworth-Pepin K."/>
            <person name="Delehaunty K."/>
            <person name="Markovic C."/>
            <person name="Minx P."/>
            <person name="Feng Y."/>
            <person name="Kremitzki C."/>
            <person name="Mitreva M."/>
            <person name="Glasscock J."/>
            <person name="Wylie T."/>
            <person name="Wohldmann P."/>
            <person name="Thiru P."/>
            <person name="Nhan M.N."/>
            <person name="Pohl C.S."/>
            <person name="Smith S.M."/>
            <person name="Hou S."/>
            <person name="Nefedov M."/>
            <person name="de Jong P.J."/>
            <person name="Renfree M.B."/>
            <person name="Mardis E.R."/>
            <person name="Wilson R.K."/>
        </authorList>
    </citation>
    <scope>NUCLEOTIDE SEQUENCE [LARGE SCALE GENOMIC DNA]</scope>
    <source>
        <strain evidence="26 27">Glennie</strain>
    </source>
</reference>
<keyword evidence="13" id="KW-0391">Immunity</keyword>
<reference evidence="26" key="2">
    <citation type="submission" date="2025-08" db="UniProtKB">
        <authorList>
            <consortium name="Ensembl"/>
        </authorList>
    </citation>
    <scope>IDENTIFICATION</scope>
    <source>
        <strain evidence="26">Glennie</strain>
    </source>
</reference>
<keyword evidence="4" id="KW-1134">Transmembrane beta strand</keyword>
<dbReference type="PROSITE" id="PS01209">
    <property type="entry name" value="LDLRA_1"/>
    <property type="match status" value="1"/>
</dbReference>
<reference evidence="26" key="3">
    <citation type="submission" date="2025-09" db="UniProtKB">
        <authorList>
            <consortium name="Ensembl"/>
        </authorList>
    </citation>
    <scope>IDENTIFICATION</scope>
    <source>
        <strain evidence="26">Glennie</strain>
    </source>
</reference>
<dbReference type="PROSITE" id="PS50092">
    <property type="entry name" value="TSP1"/>
    <property type="match status" value="2"/>
</dbReference>
<dbReference type="PROSITE" id="PS00279">
    <property type="entry name" value="MACPF_1"/>
    <property type="match status" value="1"/>
</dbReference>
<dbReference type="PRINTS" id="PR00764">
    <property type="entry name" value="COMPLEMENTC9"/>
</dbReference>
<keyword evidence="17 22" id="KW-1015">Disulfide bond</keyword>
<feature type="signal peptide" evidence="24">
    <location>
        <begin position="1"/>
        <end position="20"/>
    </location>
</feature>
<feature type="disulfide bond" evidence="22">
    <location>
        <begin position="81"/>
        <end position="93"/>
    </location>
</feature>
<evidence type="ECO:0000256" key="3">
    <source>
        <dbReference type="ARBA" id="ARBA00009214"/>
    </source>
</evidence>
<dbReference type="SMART" id="SM00457">
    <property type="entry name" value="MACPF"/>
    <property type="match status" value="1"/>
</dbReference>
<evidence type="ECO:0000313" key="27">
    <source>
        <dbReference type="Proteomes" id="UP000002279"/>
    </source>
</evidence>
<dbReference type="FunCoup" id="F6SV92">
    <property type="interactions" value="120"/>
</dbReference>
<keyword evidence="10 24" id="KW-0732">Signal</keyword>
<comment type="caution">
    <text evidence="22">Lacks conserved residue(s) required for the propagation of feature annotation.</text>
</comment>
<protein>
    <recommendedName>
        <fullName evidence="25">MACPF domain-containing protein</fullName>
    </recommendedName>
</protein>
<evidence type="ECO:0000256" key="1">
    <source>
        <dbReference type="ARBA" id="ARBA00004276"/>
    </source>
</evidence>
<dbReference type="PRINTS" id="PR01705">
    <property type="entry name" value="TSP1REPEAT"/>
</dbReference>
<feature type="region of interest" description="Disordered" evidence="23">
    <location>
        <begin position="543"/>
        <end position="573"/>
    </location>
</feature>
<evidence type="ECO:0000256" key="7">
    <source>
        <dbReference type="ARBA" id="ARBA00022537"/>
    </source>
</evidence>
<dbReference type="SUPFAM" id="SSF57424">
    <property type="entry name" value="LDL receptor-like module"/>
    <property type="match status" value="1"/>
</dbReference>
<keyword evidence="27" id="KW-1185">Reference proteome</keyword>
<proteinExistence type="inferred from homology"/>
<keyword evidence="9" id="KW-0812">Transmembrane</keyword>
<keyword evidence="15" id="KW-0473">Membrane attack complex</keyword>
<dbReference type="InterPro" id="IPR036383">
    <property type="entry name" value="TSP1_rpt_sf"/>
</dbReference>
<evidence type="ECO:0000256" key="13">
    <source>
        <dbReference type="ARBA" id="ARBA00022859"/>
    </source>
</evidence>
<accession>F6SV92</accession>
<dbReference type="PANTHER" id="PTHR45742:SF1">
    <property type="entry name" value="COMPLEMENT COMPONENT C8 ALPHA CHAIN"/>
    <property type="match status" value="1"/>
</dbReference>
<evidence type="ECO:0000256" key="18">
    <source>
        <dbReference type="ARBA" id="ARBA00023162"/>
    </source>
</evidence>
<dbReference type="FunFam" id="4.10.400.10:FF:000069">
    <property type="entry name" value="complement component C8 beta chain"/>
    <property type="match status" value="1"/>
</dbReference>
<dbReference type="GO" id="GO:0006958">
    <property type="term" value="P:complement activation, classical pathway"/>
    <property type="evidence" value="ECO:0007669"/>
    <property type="project" value="UniProtKB-KW"/>
</dbReference>
<evidence type="ECO:0000313" key="26">
    <source>
        <dbReference type="Ensembl" id="ENSOANP00000015363.2"/>
    </source>
</evidence>
<evidence type="ECO:0000259" key="25">
    <source>
        <dbReference type="PROSITE" id="PS51412"/>
    </source>
</evidence>
<dbReference type="PROSITE" id="PS51412">
    <property type="entry name" value="MACPF_2"/>
    <property type="match status" value="1"/>
</dbReference>
<dbReference type="eggNOG" id="ENOG502QT87">
    <property type="taxonomic scope" value="Eukaryota"/>
</dbReference>
<keyword evidence="6" id="KW-0245">EGF-like domain</keyword>
<dbReference type="InParanoid" id="F6SV92"/>
<organism evidence="26 27">
    <name type="scientific">Ornithorhynchus anatinus</name>
    <name type="common">Duckbill platypus</name>
    <dbReference type="NCBI Taxonomy" id="9258"/>
    <lineage>
        <taxon>Eukaryota</taxon>
        <taxon>Metazoa</taxon>
        <taxon>Chordata</taxon>
        <taxon>Craniata</taxon>
        <taxon>Vertebrata</taxon>
        <taxon>Euteleostomi</taxon>
        <taxon>Mammalia</taxon>
        <taxon>Monotremata</taxon>
        <taxon>Ornithorhynchidae</taxon>
        <taxon>Ornithorhynchus</taxon>
    </lineage>
</organism>
<evidence type="ECO:0000256" key="15">
    <source>
        <dbReference type="ARBA" id="ARBA00023058"/>
    </source>
</evidence>
<dbReference type="AlphaFoldDB" id="F6SV92"/>
<evidence type="ECO:0000256" key="10">
    <source>
        <dbReference type="ARBA" id="ARBA00022729"/>
    </source>
</evidence>
<dbReference type="PANTHER" id="PTHR45742">
    <property type="entry name" value="COMPLEMENT COMPONENT C6"/>
    <property type="match status" value="1"/>
</dbReference>
<comment type="similarity">
    <text evidence="3">Belongs to the complement C6/C7/C8/C9 family.</text>
</comment>
<evidence type="ECO:0000256" key="6">
    <source>
        <dbReference type="ARBA" id="ARBA00022536"/>
    </source>
</evidence>
<keyword evidence="12" id="KW-0204">Cytolysis</keyword>
<keyword evidence="7" id="KW-1052">Target cell membrane</keyword>
<dbReference type="Ensembl" id="ENSOANT00000015366.3">
    <property type="protein sequence ID" value="ENSOANP00000015363.2"/>
    <property type="gene ID" value="ENSOANG00000009676.3"/>
</dbReference>
<dbReference type="CDD" id="cd00112">
    <property type="entry name" value="LDLa"/>
    <property type="match status" value="1"/>
</dbReference>
<comment type="subunit">
    <text evidence="21">Heterotrimer of 3 chains: alpha (C8A), beta (C8B) and gamma (C8G); the alpha and gamma chains are disulfide bonded. Component of the membrane attack complex (MAC), composed of complement C5b, C6, C7, C8A, C8B, C8G and multiple copies of the pore-forming subunit C9.</text>
</comment>
<keyword evidence="11" id="KW-0677">Repeat</keyword>
<name>F6SV92_ORNAN</name>
<evidence type="ECO:0000256" key="17">
    <source>
        <dbReference type="ARBA" id="ARBA00023157"/>
    </source>
</evidence>
<dbReference type="SMART" id="SM00192">
    <property type="entry name" value="LDLa"/>
    <property type="match status" value="1"/>
</dbReference>
<evidence type="ECO:0000256" key="5">
    <source>
        <dbReference type="ARBA" id="ARBA00022525"/>
    </source>
</evidence>
<dbReference type="InterPro" id="IPR020864">
    <property type="entry name" value="MACPF"/>
</dbReference>
<evidence type="ECO:0000256" key="16">
    <source>
        <dbReference type="ARBA" id="ARBA00023136"/>
    </source>
</evidence>
<gene>
    <name evidence="26" type="primary">C8A</name>
</gene>
<dbReference type="Pfam" id="PF01823">
    <property type="entry name" value="MACPF"/>
    <property type="match status" value="1"/>
</dbReference>
<dbReference type="InterPro" id="IPR002172">
    <property type="entry name" value="LDrepeatLR_classA_rpt"/>
</dbReference>
<dbReference type="InterPro" id="IPR001862">
    <property type="entry name" value="MAC_perforin"/>
</dbReference>
<dbReference type="Bgee" id="ENSOANG00000009676">
    <property type="expression patterns" value="Expressed in liver and 1 other cell type or tissue"/>
</dbReference>
<evidence type="ECO:0000256" key="14">
    <source>
        <dbReference type="ARBA" id="ARBA00022875"/>
    </source>
</evidence>
<feature type="disulfide bond" evidence="22">
    <location>
        <begin position="100"/>
        <end position="115"/>
    </location>
</feature>
<evidence type="ECO:0000256" key="2">
    <source>
        <dbReference type="ARBA" id="ARBA00004613"/>
    </source>
</evidence>